<organism evidence="1 2">
    <name type="scientific">Trichogramma kaykai</name>
    <dbReference type="NCBI Taxonomy" id="54128"/>
    <lineage>
        <taxon>Eukaryota</taxon>
        <taxon>Metazoa</taxon>
        <taxon>Ecdysozoa</taxon>
        <taxon>Arthropoda</taxon>
        <taxon>Hexapoda</taxon>
        <taxon>Insecta</taxon>
        <taxon>Pterygota</taxon>
        <taxon>Neoptera</taxon>
        <taxon>Endopterygota</taxon>
        <taxon>Hymenoptera</taxon>
        <taxon>Apocrita</taxon>
        <taxon>Proctotrupomorpha</taxon>
        <taxon>Chalcidoidea</taxon>
        <taxon>Trichogrammatidae</taxon>
        <taxon>Trichogramma</taxon>
    </lineage>
</organism>
<reference evidence="1 2" key="1">
    <citation type="journal article" date="2024" name="bioRxiv">
        <title>A reference genome for Trichogramma kaykai: A tiny desert-dwelling parasitoid wasp with competing sex-ratio distorters.</title>
        <authorList>
            <person name="Culotta J."/>
            <person name="Lindsey A.R."/>
        </authorList>
    </citation>
    <scope>NUCLEOTIDE SEQUENCE [LARGE SCALE GENOMIC DNA]</scope>
    <source>
        <strain evidence="1 2">KSX58</strain>
    </source>
</reference>
<name>A0ABD2XPW0_9HYME</name>
<dbReference type="EMBL" id="JBJJXI010000011">
    <property type="protein sequence ID" value="KAL3407245.1"/>
    <property type="molecule type" value="Genomic_DNA"/>
</dbReference>
<accession>A0ABD2XPW0</accession>
<gene>
    <name evidence="1" type="ORF">TKK_000528</name>
</gene>
<evidence type="ECO:0000313" key="2">
    <source>
        <dbReference type="Proteomes" id="UP001627154"/>
    </source>
</evidence>
<sequence length="158" mass="17941">MELRQSYVMKWFHRRERFIPKSSRRVMSSSYCKKLNFIYIDRQNLYLRTTYRLHLNTRARCYCCEVVYALVREQKTTTLNMVGKQAQASALIGAQDGVGGLNARAAAAAAASDRRGSGNAAAAVMIRRCYNDSGERAQLVQSLTPLLLLLLRVHPLLR</sequence>
<comment type="caution">
    <text evidence="1">The sequence shown here is derived from an EMBL/GenBank/DDBJ whole genome shotgun (WGS) entry which is preliminary data.</text>
</comment>
<proteinExistence type="predicted"/>
<evidence type="ECO:0000313" key="1">
    <source>
        <dbReference type="EMBL" id="KAL3407245.1"/>
    </source>
</evidence>
<keyword evidence="2" id="KW-1185">Reference proteome</keyword>
<protein>
    <recommendedName>
        <fullName evidence="3">Homeobox domain-containing protein</fullName>
    </recommendedName>
</protein>
<dbReference type="AlphaFoldDB" id="A0ABD2XPW0"/>
<evidence type="ECO:0008006" key="3">
    <source>
        <dbReference type="Google" id="ProtNLM"/>
    </source>
</evidence>
<dbReference type="Proteomes" id="UP001627154">
    <property type="component" value="Unassembled WGS sequence"/>
</dbReference>